<feature type="repeat" description="TPR" evidence="1">
    <location>
        <begin position="796"/>
        <end position="829"/>
    </location>
</feature>
<dbReference type="EMBL" id="CP032101">
    <property type="protein sequence ID" value="AXX87864.1"/>
    <property type="molecule type" value="Genomic_DNA"/>
</dbReference>
<dbReference type="RefSeq" id="WP_118897442.1">
    <property type="nucleotide sequence ID" value="NZ_CP032101.1"/>
</dbReference>
<accession>A0A347TMN6</accession>
<evidence type="ECO:0000313" key="3">
    <source>
        <dbReference type="EMBL" id="AXX87864.1"/>
    </source>
</evidence>
<dbReference type="SMART" id="SM00028">
    <property type="entry name" value="TPR"/>
    <property type="match status" value="2"/>
</dbReference>
<dbReference type="Gene3D" id="1.25.40.10">
    <property type="entry name" value="Tetratricopeptide repeat domain"/>
    <property type="match status" value="1"/>
</dbReference>
<keyword evidence="1" id="KW-0802">TPR repeat</keyword>
<organism evidence="3 4">
    <name type="scientific">Malaciobacter marinus</name>
    <dbReference type="NCBI Taxonomy" id="505249"/>
    <lineage>
        <taxon>Bacteria</taxon>
        <taxon>Pseudomonadati</taxon>
        <taxon>Campylobacterota</taxon>
        <taxon>Epsilonproteobacteria</taxon>
        <taxon>Campylobacterales</taxon>
        <taxon>Arcobacteraceae</taxon>
        <taxon>Malaciobacter</taxon>
    </lineage>
</organism>
<dbReference type="InterPro" id="IPR019734">
    <property type="entry name" value="TPR_rpt"/>
</dbReference>
<dbReference type="InterPro" id="IPR011990">
    <property type="entry name" value="TPR-like_helical_dom_sf"/>
</dbReference>
<keyword evidence="2" id="KW-0472">Membrane</keyword>
<dbReference type="Proteomes" id="UP000264693">
    <property type="component" value="Chromosome"/>
</dbReference>
<evidence type="ECO:0000256" key="1">
    <source>
        <dbReference type="PROSITE-ProRule" id="PRU00339"/>
    </source>
</evidence>
<dbReference type="AlphaFoldDB" id="A0A347TMN6"/>
<dbReference type="PROSITE" id="PS50005">
    <property type="entry name" value="TPR"/>
    <property type="match status" value="2"/>
</dbReference>
<keyword evidence="2" id="KW-1133">Transmembrane helix</keyword>
<proteinExistence type="predicted"/>
<dbReference type="KEGG" id="amar:AMRN_2150"/>
<gene>
    <name evidence="3" type="ORF">AMRN_2150</name>
</gene>
<sequence>MIIRTFFMIILFKVFLFSCGGFWYDDGRFLFLEKRDYPFAKYEENLEFASTYNTIIYDYRKRAKEANLNLWQEQLHNKLSKEQIEKIIYKNKQVDLIKNEDILRYLAFVKKQEIHVSSSFYNYYSKKEKENAIKPEFLIEEALESLEKVQSNYLKKRYFFLALRLAHYKNLKPLDIYNTYSYLLKDKNKTIVDDWILGIYAGALIKKGEIVKGTYEFSKLFSKDRINWHLAFYNFKHIKTQKQWDKLVNLSKNKDEIAKLYAIRGLSKNANIIHELKNIAKLDINSKYYELLLYKALLKSQTFFDIENDLYGKNEKIDYTNFIDYLKTVKKDDMYLVNLTLGFFSYYQNNIKQAKQYLSILKEKYSSSHEVQNLDYILFLNDIKKVNSDVEKKIYEKLNLLLDNSCTFKSVEKYTFYKLKTLYKNSNLKLKSYLMSQMDYFDERSLDLNRVNRIDELINNKTNNSFENYIVSKLKNKNIQKTLENAKVYGLINNFKFKEALDTNSEILNDKVTFSIFENSIKGNNRKGEKYQETIKEILEHLLSLEKILKSNPNDALTNYKYATAIYNLSYFGNSAKLTTIYKSSYSFKSLKLEKERIQTSINHYKKALQTSKDSELKAKILYSLAKNELALYDLKNSKKESYYKNYDSYSFDRLYYFSVNDYKKYIVQGYGEFFKKLEKEYSNTNYYKDLIQECGNLRYFQKVMQRVSVNDSFKSINTNERKVLKYLEKDIQAKSRKALKDYDLIYFFKLTNNIPINSKTVTLYNNIAYYLQEKRKSDEAIYLLNKVLEIYPKRVVAYYNLGDAYWDSYDRSNAKKAYKKYVELMKEANKQNKIPQVVIQRLKG</sequence>
<feature type="repeat" description="TPR" evidence="1">
    <location>
        <begin position="762"/>
        <end position="795"/>
    </location>
</feature>
<protein>
    <submittedName>
        <fullName evidence="3">Uncharacterized protein</fullName>
    </submittedName>
</protein>
<feature type="transmembrane region" description="Helical" evidence="2">
    <location>
        <begin position="7"/>
        <end position="24"/>
    </location>
</feature>
<evidence type="ECO:0000313" key="4">
    <source>
        <dbReference type="Proteomes" id="UP000264693"/>
    </source>
</evidence>
<evidence type="ECO:0000256" key="2">
    <source>
        <dbReference type="SAM" id="Phobius"/>
    </source>
</evidence>
<reference evidence="3 4" key="1">
    <citation type="submission" date="2018-08" db="EMBL/GenBank/DDBJ databases">
        <title>Complete genome of the Arcobacter marinus type strain JCM 15502.</title>
        <authorList>
            <person name="Miller W.G."/>
            <person name="Yee E."/>
            <person name="Huynh S."/>
            <person name="Parker C.T."/>
        </authorList>
    </citation>
    <scope>NUCLEOTIDE SEQUENCE [LARGE SCALE GENOMIC DNA]</scope>
    <source>
        <strain evidence="3 4">JCM 15502</strain>
    </source>
</reference>
<dbReference type="SUPFAM" id="SSF48452">
    <property type="entry name" value="TPR-like"/>
    <property type="match status" value="1"/>
</dbReference>
<name>A0A347TMN6_9BACT</name>
<keyword evidence="2" id="KW-0812">Transmembrane</keyword>